<dbReference type="SUPFAM" id="SSF54637">
    <property type="entry name" value="Thioesterase/thiol ester dehydrase-isomerase"/>
    <property type="match status" value="1"/>
</dbReference>
<dbReference type="RefSeq" id="XP_026600184.1">
    <property type="nucleotide sequence ID" value="XM_026751098.1"/>
</dbReference>
<feature type="transmembrane region" description="Helical" evidence="3">
    <location>
        <begin position="20"/>
        <end position="40"/>
    </location>
</feature>
<gene>
    <name evidence="4" type="ORF">DSM5745_09082</name>
</gene>
<keyword evidence="3" id="KW-1133">Transmembrane helix</keyword>
<dbReference type="PANTHER" id="PTHR12475">
    <property type="match status" value="1"/>
</dbReference>
<evidence type="ECO:0000313" key="5">
    <source>
        <dbReference type="Proteomes" id="UP000256690"/>
    </source>
</evidence>
<dbReference type="InterPro" id="IPR029069">
    <property type="entry name" value="HotDog_dom_sf"/>
</dbReference>
<dbReference type="InterPro" id="IPR051490">
    <property type="entry name" value="THEM6_lcsJ_thioesterase"/>
</dbReference>
<dbReference type="AlphaFoldDB" id="A0A3D8QZI5"/>
<dbReference type="Proteomes" id="UP000256690">
    <property type="component" value="Unassembled WGS sequence"/>
</dbReference>
<dbReference type="OrthoDB" id="265761at2759"/>
<evidence type="ECO:0000313" key="4">
    <source>
        <dbReference type="EMBL" id="RDW67216.1"/>
    </source>
</evidence>
<feature type="compositionally biased region" description="Pro residues" evidence="2">
    <location>
        <begin position="80"/>
        <end position="89"/>
    </location>
</feature>
<sequence length="304" mass="33264">MHVNSGWSWGSLSYTESAVLVAFIVLLLVNLKGVVGVWHVRLFKGLCTQYILAARERTSTSKAEQQAKTNFNGPRNDPSKPTPAAPKNPPRLTSYLVTTHRNAPIDCDYNMHKSNSTFFADLDINRAQLLLRLFGGFPRWAPAPATPTGTSSQSSKGGRSKETERSLNVALGGVSCVFKREIKPFQRFEIWSRVLGWDGKWVFVASYFVKAGIRVSGRGSDGGLDWSKDILATSLSRYVFKDGRVTVRPVDVLRFNGLLEGVADGGAEGFGEEIKGAGLFDGLDALPGLFEPGRFGVLGRYSDL</sequence>
<comment type="similarity">
    <text evidence="1">Belongs to the lcsJ thioesterase family.</text>
</comment>
<evidence type="ECO:0000256" key="1">
    <source>
        <dbReference type="ARBA" id="ARBA00038476"/>
    </source>
</evidence>
<name>A0A3D8QZI5_9EURO</name>
<dbReference type="STRING" id="1810919.A0A3D8QZI5"/>
<keyword evidence="3" id="KW-0472">Membrane</keyword>
<proteinExistence type="inferred from homology"/>
<protein>
    <recommendedName>
        <fullName evidence="6">Thioesterase</fullName>
    </recommendedName>
</protein>
<organism evidence="4 5">
    <name type="scientific">Aspergillus mulundensis</name>
    <dbReference type="NCBI Taxonomy" id="1810919"/>
    <lineage>
        <taxon>Eukaryota</taxon>
        <taxon>Fungi</taxon>
        <taxon>Dikarya</taxon>
        <taxon>Ascomycota</taxon>
        <taxon>Pezizomycotina</taxon>
        <taxon>Eurotiomycetes</taxon>
        <taxon>Eurotiomycetidae</taxon>
        <taxon>Eurotiales</taxon>
        <taxon>Aspergillaceae</taxon>
        <taxon>Aspergillus</taxon>
        <taxon>Aspergillus subgen. Nidulantes</taxon>
    </lineage>
</organism>
<dbReference type="CDD" id="cd00586">
    <property type="entry name" value="4HBT"/>
    <property type="match status" value="1"/>
</dbReference>
<feature type="region of interest" description="Disordered" evidence="2">
    <location>
        <begin position="142"/>
        <end position="164"/>
    </location>
</feature>
<evidence type="ECO:0008006" key="6">
    <source>
        <dbReference type="Google" id="ProtNLM"/>
    </source>
</evidence>
<feature type="region of interest" description="Disordered" evidence="2">
    <location>
        <begin position="58"/>
        <end position="92"/>
    </location>
</feature>
<accession>A0A3D8QZI5</accession>
<dbReference type="EMBL" id="PVWQ01000012">
    <property type="protein sequence ID" value="RDW67216.1"/>
    <property type="molecule type" value="Genomic_DNA"/>
</dbReference>
<feature type="compositionally biased region" description="Polar residues" evidence="2">
    <location>
        <begin position="60"/>
        <end position="73"/>
    </location>
</feature>
<keyword evidence="5" id="KW-1185">Reference proteome</keyword>
<dbReference type="GeneID" id="38119452"/>
<feature type="compositionally biased region" description="Polar residues" evidence="2">
    <location>
        <begin position="147"/>
        <end position="157"/>
    </location>
</feature>
<comment type="caution">
    <text evidence="4">The sequence shown here is derived from an EMBL/GenBank/DDBJ whole genome shotgun (WGS) entry which is preliminary data.</text>
</comment>
<keyword evidence="3" id="KW-0812">Transmembrane</keyword>
<dbReference type="PANTHER" id="PTHR12475:SF4">
    <property type="entry name" value="PROTEIN THEM6"/>
    <property type="match status" value="1"/>
</dbReference>
<evidence type="ECO:0000256" key="3">
    <source>
        <dbReference type="SAM" id="Phobius"/>
    </source>
</evidence>
<reference evidence="4 5" key="1">
    <citation type="journal article" date="2018" name="IMA Fungus">
        <title>IMA Genome-F 9: Draft genome sequence of Annulohypoxylon stygium, Aspergillus mulundensis, Berkeleyomyces basicola (syn. Thielaviopsis basicola), Ceratocystis smalleyi, two Cercospora beticola strains, Coleophoma cylindrospora, Fusarium fracticaudum, Phialophora cf. hyalina, and Morchella septimelata.</title>
        <authorList>
            <person name="Wingfield B.D."/>
            <person name="Bills G.F."/>
            <person name="Dong Y."/>
            <person name="Huang W."/>
            <person name="Nel W.J."/>
            <person name="Swalarsk-Parry B.S."/>
            <person name="Vaghefi N."/>
            <person name="Wilken P.M."/>
            <person name="An Z."/>
            <person name="de Beer Z.W."/>
            <person name="De Vos L."/>
            <person name="Chen L."/>
            <person name="Duong T.A."/>
            <person name="Gao Y."/>
            <person name="Hammerbacher A."/>
            <person name="Kikkert J.R."/>
            <person name="Li Y."/>
            <person name="Li H."/>
            <person name="Li K."/>
            <person name="Li Q."/>
            <person name="Liu X."/>
            <person name="Ma X."/>
            <person name="Naidoo K."/>
            <person name="Pethybridge S.J."/>
            <person name="Sun J."/>
            <person name="Steenkamp E.T."/>
            <person name="van der Nest M.A."/>
            <person name="van Wyk S."/>
            <person name="Wingfield M.J."/>
            <person name="Xiong C."/>
            <person name="Yue Q."/>
            <person name="Zhang X."/>
        </authorList>
    </citation>
    <scope>NUCLEOTIDE SEQUENCE [LARGE SCALE GENOMIC DNA]</scope>
    <source>
        <strain evidence="4 5">DSM 5745</strain>
    </source>
</reference>
<evidence type="ECO:0000256" key="2">
    <source>
        <dbReference type="SAM" id="MobiDB-lite"/>
    </source>
</evidence>